<dbReference type="Pfam" id="PF02302">
    <property type="entry name" value="PTS_IIB"/>
    <property type="match status" value="1"/>
</dbReference>
<keyword evidence="6" id="KW-0418">Kinase</keyword>
<dbReference type="KEGG" id="jeh:EJN90_13590"/>
<dbReference type="PANTHER" id="PTHR34581">
    <property type="entry name" value="PTS SYSTEM N,N'-DIACETYLCHITOBIOSE-SPECIFIC EIIB COMPONENT"/>
    <property type="match status" value="1"/>
</dbReference>
<name>A0A3S9HE54_9LACT</name>
<evidence type="ECO:0000256" key="1">
    <source>
        <dbReference type="ARBA" id="ARBA00022448"/>
    </source>
</evidence>
<evidence type="ECO:0000313" key="10">
    <source>
        <dbReference type="Proteomes" id="UP000273326"/>
    </source>
</evidence>
<dbReference type="AlphaFoldDB" id="A0A3S9HE54"/>
<dbReference type="GO" id="GO:0009401">
    <property type="term" value="P:phosphoenolpyruvate-dependent sugar phosphotransferase system"/>
    <property type="evidence" value="ECO:0007669"/>
    <property type="project" value="UniProtKB-KW"/>
</dbReference>
<reference evidence="10" key="1">
    <citation type="submission" date="2018-12" db="EMBL/GenBank/DDBJ databases">
        <title>Complete genome sequencing of Jeotgalibaca sp. H21T32.</title>
        <authorList>
            <person name="Bae J.-W."/>
            <person name="Lee S.-Y."/>
        </authorList>
    </citation>
    <scope>NUCLEOTIDE SEQUENCE [LARGE SCALE GENOMIC DNA]</scope>
    <source>
        <strain evidence="10">H21T32</strain>
    </source>
</reference>
<dbReference type="GO" id="GO:0008982">
    <property type="term" value="F:protein-N(PI)-phosphohistidine-sugar phosphotransferase activity"/>
    <property type="evidence" value="ECO:0007669"/>
    <property type="project" value="InterPro"/>
</dbReference>
<accession>A0A3S9HE54</accession>
<proteinExistence type="predicted"/>
<evidence type="ECO:0000256" key="2">
    <source>
        <dbReference type="ARBA" id="ARBA00022553"/>
    </source>
</evidence>
<keyword evidence="10" id="KW-1185">Reference proteome</keyword>
<keyword evidence="1" id="KW-0813">Transport</keyword>
<evidence type="ECO:0000313" key="9">
    <source>
        <dbReference type="EMBL" id="AZP05580.1"/>
    </source>
</evidence>
<evidence type="ECO:0000256" key="5">
    <source>
        <dbReference type="ARBA" id="ARBA00022683"/>
    </source>
</evidence>
<dbReference type="SUPFAM" id="SSF52794">
    <property type="entry name" value="PTS system IIB component-like"/>
    <property type="match status" value="1"/>
</dbReference>
<dbReference type="Gene3D" id="3.40.50.2300">
    <property type="match status" value="1"/>
</dbReference>
<evidence type="ECO:0000259" key="8">
    <source>
        <dbReference type="PROSITE" id="PS51100"/>
    </source>
</evidence>
<dbReference type="NCBIfam" id="NF007155">
    <property type="entry name" value="PRK09590.1"/>
    <property type="match status" value="1"/>
</dbReference>
<organism evidence="9 10">
    <name type="scientific">Jeotgalibaca ciconiae</name>
    <dbReference type="NCBI Taxonomy" id="2496265"/>
    <lineage>
        <taxon>Bacteria</taxon>
        <taxon>Bacillati</taxon>
        <taxon>Bacillota</taxon>
        <taxon>Bacilli</taxon>
        <taxon>Lactobacillales</taxon>
        <taxon>Carnobacteriaceae</taxon>
        <taxon>Jeotgalibaca</taxon>
    </lineage>
</organism>
<dbReference type="InterPro" id="IPR003501">
    <property type="entry name" value="PTS_EIIB_2/3"/>
</dbReference>
<feature type="modified residue" description="Phosphocysteine; by EIIA" evidence="7">
    <location>
        <position position="8"/>
    </location>
</feature>
<keyword evidence="4" id="KW-0808">Transferase</keyword>
<dbReference type="InterPro" id="IPR051819">
    <property type="entry name" value="PTS_sugar-specific_EIIB"/>
</dbReference>
<dbReference type="EMBL" id="CP034465">
    <property type="protein sequence ID" value="AZP05580.1"/>
    <property type="molecule type" value="Genomic_DNA"/>
</dbReference>
<evidence type="ECO:0000256" key="7">
    <source>
        <dbReference type="PROSITE-ProRule" id="PRU00423"/>
    </source>
</evidence>
<sequence>MKKGLIICAGGMSSSLLAKKVSEYFASKGEEIIVEATGIGEGAQAIEDDKYDVYLVSPQTKMHYERLAKSAKNHDKSIVNIPPQAYVPIPTGIQKLATVVEENI</sequence>
<dbReference type="PROSITE" id="PS51100">
    <property type="entry name" value="PTS_EIIB_TYPE_3"/>
    <property type="match status" value="1"/>
</dbReference>
<keyword evidence="2" id="KW-0597">Phosphoprotein</keyword>
<dbReference type="Proteomes" id="UP000273326">
    <property type="component" value="Chromosome"/>
</dbReference>
<keyword evidence="5" id="KW-0598">Phosphotransferase system</keyword>
<evidence type="ECO:0000256" key="4">
    <source>
        <dbReference type="ARBA" id="ARBA00022679"/>
    </source>
</evidence>
<dbReference type="RefSeq" id="WP_126112124.1">
    <property type="nucleotide sequence ID" value="NZ_CP034465.1"/>
</dbReference>
<protein>
    <submittedName>
        <fullName evidence="9">PTS cellobiose transporter subunit IIB</fullName>
    </submittedName>
</protein>
<evidence type="ECO:0000256" key="6">
    <source>
        <dbReference type="ARBA" id="ARBA00022777"/>
    </source>
</evidence>
<feature type="domain" description="PTS EIIB type-3" evidence="8">
    <location>
        <begin position="1"/>
        <end position="104"/>
    </location>
</feature>
<keyword evidence="3" id="KW-0762">Sugar transport</keyword>
<dbReference type="InterPro" id="IPR036095">
    <property type="entry name" value="PTS_EIIB-like_sf"/>
</dbReference>
<dbReference type="OrthoDB" id="9808134at2"/>
<gene>
    <name evidence="9" type="ORF">EJN90_13590</name>
</gene>
<evidence type="ECO:0000256" key="3">
    <source>
        <dbReference type="ARBA" id="ARBA00022597"/>
    </source>
</evidence>
<dbReference type="PANTHER" id="PTHR34581:SF2">
    <property type="entry name" value="PTS SYSTEM N,N'-DIACETYLCHITOBIOSE-SPECIFIC EIIB COMPONENT"/>
    <property type="match status" value="1"/>
</dbReference>
<dbReference type="GO" id="GO:0016301">
    <property type="term" value="F:kinase activity"/>
    <property type="evidence" value="ECO:0007669"/>
    <property type="project" value="UniProtKB-KW"/>
</dbReference>
<dbReference type="InterPro" id="IPR013012">
    <property type="entry name" value="PTS_EIIB_3"/>
</dbReference>